<feature type="compositionally biased region" description="Low complexity" evidence="6">
    <location>
        <begin position="43"/>
        <end position="57"/>
    </location>
</feature>
<evidence type="ECO:0000256" key="5">
    <source>
        <dbReference type="PIRSR" id="PIRSR004846-1"/>
    </source>
</evidence>
<dbReference type="InterPro" id="IPR005950">
    <property type="entry name" value="ModA"/>
</dbReference>
<gene>
    <name evidence="8" type="primary">modA</name>
    <name evidence="8" type="ORF">CGZ75_18400</name>
</gene>
<evidence type="ECO:0000256" key="1">
    <source>
        <dbReference type="ARBA" id="ARBA00009175"/>
    </source>
</evidence>
<dbReference type="GO" id="GO:0046872">
    <property type="term" value="F:metal ion binding"/>
    <property type="evidence" value="ECO:0007669"/>
    <property type="project" value="UniProtKB-KW"/>
</dbReference>
<comment type="similarity">
    <text evidence="1">Belongs to the bacterial solute-binding protein ModA family.</text>
</comment>
<keyword evidence="2 5" id="KW-0500">Molybdenum</keyword>
<proteinExistence type="inferred from homology"/>
<feature type="region of interest" description="Disordered" evidence="6">
    <location>
        <begin position="22"/>
        <end position="64"/>
    </location>
</feature>
<evidence type="ECO:0000256" key="3">
    <source>
        <dbReference type="ARBA" id="ARBA00022723"/>
    </source>
</evidence>
<evidence type="ECO:0000313" key="8">
    <source>
        <dbReference type="EMBL" id="OXM15157.1"/>
    </source>
</evidence>
<dbReference type="EMBL" id="NMUQ01000002">
    <property type="protein sequence ID" value="OXM15157.1"/>
    <property type="molecule type" value="Genomic_DNA"/>
</dbReference>
<comment type="caution">
    <text evidence="8">The sequence shown here is derived from an EMBL/GenBank/DDBJ whole genome shotgun (WGS) entry which is preliminary data.</text>
</comment>
<feature type="binding site" evidence="5">
    <location>
        <position position="77"/>
    </location>
    <ligand>
        <name>molybdate</name>
        <dbReference type="ChEBI" id="CHEBI:36264"/>
    </ligand>
</feature>
<keyword evidence="3 5" id="KW-0479">Metal-binding</keyword>
<dbReference type="GO" id="GO:1901359">
    <property type="term" value="F:tungstate binding"/>
    <property type="evidence" value="ECO:0007669"/>
    <property type="project" value="UniProtKB-ARBA"/>
</dbReference>
<dbReference type="Pfam" id="PF13531">
    <property type="entry name" value="SBP_bac_11"/>
    <property type="match status" value="1"/>
</dbReference>
<evidence type="ECO:0000256" key="4">
    <source>
        <dbReference type="ARBA" id="ARBA00022729"/>
    </source>
</evidence>
<dbReference type="InterPro" id="IPR050682">
    <property type="entry name" value="ModA/WtpA"/>
</dbReference>
<dbReference type="Proteomes" id="UP000215145">
    <property type="component" value="Unassembled WGS sequence"/>
</dbReference>
<dbReference type="AlphaFoldDB" id="A0A229NZ81"/>
<dbReference type="PANTHER" id="PTHR30632:SF0">
    <property type="entry name" value="SULFATE-BINDING PROTEIN"/>
    <property type="match status" value="1"/>
</dbReference>
<reference evidence="8 9" key="1">
    <citation type="submission" date="2017-07" db="EMBL/GenBank/DDBJ databases">
        <title>Paenibacillus herberti R33 genome sequencing and assembly.</title>
        <authorList>
            <person name="Su W."/>
        </authorList>
    </citation>
    <scope>NUCLEOTIDE SEQUENCE [LARGE SCALE GENOMIC DNA]</scope>
    <source>
        <strain evidence="8 9">R33</strain>
    </source>
</reference>
<dbReference type="NCBIfam" id="TIGR01256">
    <property type="entry name" value="modA"/>
    <property type="match status" value="1"/>
</dbReference>
<evidence type="ECO:0000256" key="6">
    <source>
        <dbReference type="SAM" id="MobiDB-lite"/>
    </source>
</evidence>
<dbReference type="OrthoDB" id="9785015at2"/>
<feature type="binding site" evidence="5">
    <location>
        <position position="214"/>
    </location>
    <ligand>
        <name>molybdate</name>
        <dbReference type="ChEBI" id="CHEBI:36264"/>
    </ligand>
</feature>
<feature type="binding site" evidence="5">
    <location>
        <position position="105"/>
    </location>
    <ligand>
        <name>molybdate</name>
        <dbReference type="ChEBI" id="CHEBI:36264"/>
    </ligand>
</feature>
<sequence>MYVAALLVMLLLLIAGCGATDSSSNNATAGEPTASPADSASVGNTTTDGGNANTTVPTTPPDEPTELVELTVSAAASLTEALGEIETKFEMANPSIEINYNFGASGTLQKQIEQGASADLFFSASSKNMDALIAKDLVSKDQSINLLANTLVLVAGKDHSGTLDKLDKLKKDSYSYIAVGIPESVPAGQYAKQALEAARLWTELEKKLVQAKDVKSVLQMVETGNAEAGFVYKTDAQSSDKSKIIMEIDPASYSPILYPAAVLSSTSHPVQATAFYDYLRSSEALDVFLSFGFTAAP</sequence>
<dbReference type="GO" id="GO:0030973">
    <property type="term" value="F:molybdate ion binding"/>
    <property type="evidence" value="ECO:0007669"/>
    <property type="project" value="UniProtKB-ARBA"/>
</dbReference>
<evidence type="ECO:0000313" key="9">
    <source>
        <dbReference type="Proteomes" id="UP000215145"/>
    </source>
</evidence>
<dbReference type="SUPFAM" id="SSF53850">
    <property type="entry name" value="Periplasmic binding protein-like II"/>
    <property type="match status" value="1"/>
</dbReference>
<dbReference type="Gene3D" id="3.40.190.10">
    <property type="entry name" value="Periplasmic binding protein-like II"/>
    <property type="match status" value="2"/>
</dbReference>
<evidence type="ECO:0000256" key="7">
    <source>
        <dbReference type="SAM" id="SignalP"/>
    </source>
</evidence>
<feature type="signal peptide" evidence="7">
    <location>
        <begin position="1"/>
        <end position="19"/>
    </location>
</feature>
<feature type="binding site" evidence="5">
    <location>
        <position position="187"/>
    </location>
    <ligand>
        <name>molybdate</name>
        <dbReference type="ChEBI" id="CHEBI:36264"/>
    </ligand>
</feature>
<evidence type="ECO:0000256" key="2">
    <source>
        <dbReference type="ARBA" id="ARBA00022505"/>
    </source>
</evidence>
<keyword evidence="4 7" id="KW-0732">Signal</keyword>
<name>A0A229NZ81_9BACL</name>
<dbReference type="PIRSF" id="PIRSF004846">
    <property type="entry name" value="ModA"/>
    <property type="match status" value="1"/>
</dbReference>
<accession>A0A229NZ81</accession>
<dbReference type="PANTHER" id="PTHR30632">
    <property type="entry name" value="MOLYBDATE-BINDING PERIPLASMIC PROTEIN"/>
    <property type="match status" value="1"/>
</dbReference>
<dbReference type="FunFam" id="3.40.190.10:FF:000035">
    <property type="entry name" value="Molybdate ABC transporter substrate-binding protein"/>
    <property type="match status" value="1"/>
</dbReference>
<feature type="chain" id="PRO_5039097898" evidence="7">
    <location>
        <begin position="20"/>
        <end position="297"/>
    </location>
</feature>
<organism evidence="8 9">
    <name type="scientific">Paenibacillus herberti</name>
    <dbReference type="NCBI Taxonomy" id="1619309"/>
    <lineage>
        <taxon>Bacteria</taxon>
        <taxon>Bacillati</taxon>
        <taxon>Bacillota</taxon>
        <taxon>Bacilli</taxon>
        <taxon>Bacillales</taxon>
        <taxon>Paenibacillaceae</taxon>
        <taxon>Paenibacillus</taxon>
    </lineage>
</organism>
<feature type="binding site" evidence="5">
    <location>
        <position position="232"/>
    </location>
    <ligand>
        <name>molybdate</name>
        <dbReference type="ChEBI" id="CHEBI:36264"/>
    </ligand>
</feature>
<keyword evidence="9" id="KW-1185">Reference proteome</keyword>
<protein>
    <submittedName>
        <fullName evidence="8">Molybdate ABC transporter substrate-binding protein</fullName>
    </submittedName>
</protein>
<dbReference type="GO" id="GO:0015689">
    <property type="term" value="P:molybdate ion transport"/>
    <property type="evidence" value="ECO:0007669"/>
    <property type="project" value="InterPro"/>
</dbReference>